<evidence type="ECO:0000313" key="2">
    <source>
        <dbReference type="Proteomes" id="UP001567538"/>
    </source>
</evidence>
<evidence type="ECO:0008006" key="3">
    <source>
        <dbReference type="Google" id="ProtNLM"/>
    </source>
</evidence>
<dbReference type="PANTHER" id="PTHR46250">
    <property type="entry name" value="MYB/SANT-LIKE DNA-BINDING DOMAIN PROTEIN-RELATED"/>
    <property type="match status" value="1"/>
</dbReference>
<dbReference type="AlphaFoldDB" id="A0ABD1GU64"/>
<reference evidence="1 2" key="1">
    <citation type="submission" date="2024-06" db="EMBL/GenBank/DDBJ databases">
        <title>A chromosome level genome sequence of Diviner's sage (Salvia divinorum).</title>
        <authorList>
            <person name="Ford S.A."/>
            <person name="Ro D.-K."/>
            <person name="Ness R.W."/>
            <person name="Phillips M.A."/>
        </authorList>
    </citation>
    <scope>NUCLEOTIDE SEQUENCE [LARGE SCALE GENOMIC DNA]</scope>
    <source>
        <strain evidence="1">SAF-2024a</strain>
        <tissue evidence="1">Leaf</tissue>
    </source>
</reference>
<proteinExistence type="predicted"/>
<protein>
    <recommendedName>
        <fullName evidence="3">Retrotransposon protein</fullName>
    </recommendedName>
</protein>
<keyword evidence="2" id="KW-1185">Reference proteome</keyword>
<dbReference type="Proteomes" id="UP001567538">
    <property type="component" value="Unassembled WGS sequence"/>
</dbReference>
<sequence>MILGGRVHPQASNGLGRSSRQRSVDRHRRVWSRREEEILMSTLKDLVALGWKSDNGFQSGYLGKVEEALQREFPSSDLKLWEQIIRVDNNAHFIRNRPWPLWEDWKEIFGKDRASGPVLKTCPKLRSGPDCIRICRGNPKGGGAWYPVTCKKTKRAKITTHIGGMVELLKQIHDDSNTCLEKLSMRIEYEVDLSKARKEAYEVLGTIDGLSMVDKFDIGEILVANPPRHDFFMGMPPMAHPAYALRVLAE</sequence>
<evidence type="ECO:0000313" key="1">
    <source>
        <dbReference type="EMBL" id="KAL1547695.1"/>
    </source>
</evidence>
<comment type="caution">
    <text evidence="1">The sequence shown here is derived from an EMBL/GenBank/DDBJ whole genome shotgun (WGS) entry which is preliminary data.</text>
</comment>
<organism evidence="1 2">
    <name type="scientific">Salvia divinorum</name>
    <name type="common">Maria pastora</name>
    <name type="synonym">Diviner's sage</name>
    <dbReference type="NCBI Taxonomy" id="28513"/>
    <lineage>
        <taxon>Eukaryota</taxon>
        <taxon>Viridiplantae</taxon>
        <taxon>Streptophyta</taxon>
        <taxon>Embryophyta</taxon>
        <taxon>Tracheophyta</taxon>
        <taxon>Spermatophyta</taxon>
        <taxon>Magnoliopsida</taxon>
        <taxon>eudicotyledons</taxon>
        <taxon>Gunneridae</taxon>
        <taxon>Pentapetalae</taxon>
        <taxon>asterids</taxon>
        <taxon>lamiids</taxon>
        <taxon>Lamiales</taxon>
        <taxon>Lamiaceae</taxon>
        <taxon>Nepetoideae</taxon>
        <taxon>Mentheae</taxon>
        <taxon>Salviinae</taxon>
        <taxon>Salvia</taxon>
        <taxon>Salvia subgen. Calosphace</taxon>
    </lineage>
</organism>
<dbReference type="EMBL" id="JBEAFC010000007">
    <property type="protein sequence ID" value="KAL1547695.1"/>
    <property type="molecule type" value="Genomic_DNA"/>
</dbReference>
<accession>A0ABD1GU64</accession>
<dbReference type="PANTHER" id="PTHR46250:SF15">
    <property type="entry name" value="OS01G0523800 PROTEIN"/>
    <property type="match status" value="1"/>
</dbReference>
<gene>
    <name evidence="1" type="ORF">AAHA92_16018</name>
</gene>
<name>A0ABD1GU64_SALDI</name>